<sequence>MIFTRKNKQKKIRKPLDSPYTKLIKVLIGLDGKGTSLLINLENCPKFSSVLGLNNLGLLNNSVSLINNDLSQQSQTVKQPHERLQDDKKQVQLNCKEEIIKWLIDVLLIDSTGVNAAPNVEMDASLYSSLQSEFKSQDEFSCDESLDSQFTSLNSIPSSSVINPTQSAFNNKHLIQRVLLSNQANINLVHEILRNVYFLNFDEGSNTVRLVLDAYKKWFLNEAKQPAFMLEPAKSEESDCVEQENQAPVFSLNNSSDRNEGENDESEPMLSHRSGSISSSVKNENRIGSVKCLQIFFYHSSNLLLNRTKFLFSEKYLRDKRLIIYLRKNFGRKKNEKIDENEENGIVQQSMLQFIAFILKGRISGFVKLNTE</sequence>
<proteinExistence type="predicted"/>
<accession>A0A3M7SJR1</accession>
<organism evidence="2 3">
    <name type="scientific">Brachionus plicatilis</name>
    <name type="common">Marine rotifer</name>
    <name type="synonym">Brachionus muelleri</name>
    <dbReference type="NCBI Taxonomy" id="10195"/>
    <lineage>
        <taxon>Eukaryota</taxon>
        <taxon>Metazoa</taxon>
        <taxon>Spiralia</taxon>
        <taxon>Gnathifera</taxon>
        <taxon>Rotifera</taxon>
        <taxon>Eurotatoria</taxon>
        <taxon>Monogononta</taxon>
        <taxon>Pseudotrocha</taxon>
        <taxon>Ploima</taxon>
        <taxon>Brachionidae</taxon>
        <taxon>Brachionus</taxon>
    </lineage>
</organism>
<gene>
    <name evidence="2" type="ORF">BpHYR1_023347</name>
</gene>
<feature type="region of interest" description="Disordered" evidence="1">
    <location>
        <begin position="249"/>
        <end position="277"/>
    </location>
</feature>
<name>A0A3M7SJR1_BRAPC</name>
<protein>
    <submittedName>
        <fullName evidence="2">Ral GTPase-activating subunit alpha</fullName>
    </submittedName>
</protein>
<keyword evidence="3" id="KW-1185">Reference proteome</keyword>
<evidence type="ECO:0000313" key="3">
    <source>
        <dbReference type="Proteomes" id="UP000276133"/>
    </source>
</evidence>
<dbReference type="AlphaFoldDB" id="A0A3M7SJR1"/>
<evidence type="ECO:0000313" key="2">
    <source>
        <dbReference type="EMBL" id="RNA35996.1"/>
    </source>
</evidence>
<dbReference type="STRING" id="10195.A0A3M7SJR1"/>
<dbReference type="EMBL" id="REGN01001258">
    <property type="protein sequence ID" value="RNA35996.1"/>
    <property type="molecule type" value="Genomic_DNA"/>
</dbReference>
<evidence type="ECO:0000256" key="1">
    <source>
        <dbReference type="SAM" id="MobiDB-lite"/>
    </source>
</evidence>
<comment type="caution">
    <text evidence="2">The sequence shown here is derived from an EMBL/GenBank/DDBJ whole genome shotgun (WGS) entry which is preliminary data.</text>
</comment>
<reference evidence="2 3" key="1">
    <citation type="journal article" date="2018" name="Sci. Rep.">
        <title>Genomic signatures of local adaptation to the degree of environmental predictability in rotifers.</title>
        <authorList>
            <person name="Franch-Gras L."/>
            <person name="Hahn C."/>
            <person name="Garcia-Roger E.M."/>
            <person name="Carmona M.J."/>
            <person name="Serra M."/>
            <person name="Gomez A."/>
        </authorList>
    </citation>
    <scope>NUCLEOTIDE SEQUENCE [LARGE SCALE GENOMIC DNA]</scope>
    <source>
        <strain evidence="2">HYR1</strain>
    </source>
</reference>
<dbReference type="Proteomes" id="UP000276133">
    <property type="component" value="Unassembled WGS sequence"/>
</dbReference>